<feature type="domain" description="CHAT" evidence="2">
    <location>
        <begin position="98"/>
        <end position="318"/>
    </location>
</feature>
<accession>A0ABX1S2U3</accession>
<feature type="region of interest" description="Disordered" evidence="1">
    <location>
        <begin position="1"/>
        <end position="82"/>
    </location>
</feature>
<dbReference type="InterPro" id="IPR024983">
    <property type="entry name" value="CHAT_dom"/>
</dbReference>
<evidence type="ECO:0000313" key="3">
    <source>
        <dbReference type="EMBL" id="NMH95875.1"/>
    </source>
</evidence>
<name>A0ABX1S2U3_9PSEU</name>
<organism evidence="3 4">
    <name type="scientific">Pseudonocardia acidicola</name>
    <dbReference type="NCBI Taxonomy" id="2724939"/>
    <lineage>
        <taxon>Bacteria</taxon>
        <taxon>Bacillati</taxon>
        <taxon>Actinomycetota</taxon>
        <taxon>Actinomycetes</taxon>
        <taxon>Pseudonocardiales</taxon>
        <taxon>Pseudonocardiaceae</taxon>
        <taxon>Pseudonocardia</taxon>
    </lineage>
</organism>
<protein>
    <recommendedName>
        <fullName evidence="2">CHAT domain-containing protein</fullName>
    </recommendedName>
</protein>
<feature type="compositionally biased region" description="Basic and acidic residues" evidence="1">
    <location>
        <begin position="1"/>
        <end position="36"/>
    </location>
</feature>
<keyword evidence="4" id="KW-1185">Reference proteome</keyword>
<gene>
    <name evidence="3" type="ORF">HF526_00815</name>
</gene>
<evidence type="ECO:0000256" key="1">
    <source>
        <dbReference type="SAM" id="MobiDB-lite"/>
    </source>
</evidence>
<evidence type="ECO:0000313" key="4">
    <source>
        <dbReference type="Proteomes" id="UP000820669"/>
    </source>
</evidence>
<dbReference type="EMBL" id="JAAXLA010000001">
    <property type="protein sequence ID" value="NMH95875.1"/>
    <property type="molecule type" value="Genomic_DNA"/>
</dbReference>
<sequence length="354" mass="38550">MNSDHYRRELLRKQEQQAAAERKAGDARKKEADKRAAAAKARAAASGTKSEITRRSKHRDAERYEKAANDAAKEAAATQGKVASLAKDIATLQARLSKAEQDEARKQQAEHAAARRRADQDHRQLMARLARTEADVSELREMRPPKAERLRILMLAASSEGDLRVGREQTRIRRATESALHRDLIEFEVKSSATTDDLLDGLVRFRPHVVHFSGHSSKDLLVFENDVDQPHAGVDVGADAFARTLGAVSEPPLLVMLNSCESADQAARLVEQVVPFAIGMSESVEDGTAISYAARFYTSIADGTSLHEAHELGRASLALNGLTGAELPQLFHAADADPRSLTLVVPPDATEATG</sequence>
<proteinExistence type="predicted"/>
<dbReference type="RefSeq" id="WP_169379238.1">
    <property type="nucleotide sequence ID" value="NZ_JAAXLA010000001.1"/>
</dbReference>
<evidence type="ECO:0000259" key="2">
    <source>
        <dbReference type="Pfam" id="PF12770"/>
    </source>
</evidence>
<feature type="region of interest" description="Disordered" evidence="1">
    <location>
        <begin position="98"/>
        <end position="121"/>
    </location>
</feature>
<feature type="compositionally biased region" description="Basic and acidic residues" evidence="1">
    <location>
        <begin position="51"/>
        <end position="73"/>
    </location>
</feature>
<reference evidence="3 4" key="1">
    <citation type="submission" date="2020-04" db="EMBL/GenBank/DDBJ databases">
        <authorList>
            <person name="Klaysubun C."/>
            <person name="Duangmal K."/>
            <person name="Lipun K."/>
        </authorList>
    </citation>
    <scope>NUCLEOTIDE SEQUENCE [LARGE SCALE GENOMIC DNA]</scope>
    <source>
        <strain evidence="3 4">K10HN5</strain>
    </source>
</reference>
<comment type="caution">
    <text evidence="3">The sequence shown here is derived from an EMBL/GenBank/DDBJ whole genome shotgun (WGS) entry which is preliminary data.</text>
</comment>
<dbReference type="Proteomes" id="UP000820669">
    <property type="component" value="Unassembled WGS sequence"/>
</dbReference>
<dbReference type="Pfam" id="PF12770">
    <property type="entry name" value="CHAT"/>
    <property type="match status" value="1"/>
</dbReference>